<dbReference type="AlphaFoldDB" id="A0A158RT82"/>
<sequence>MKNLLKLLLSIVLLISTGGLFATTSKGETQTEEFLITEDNSEKIEFDDLSAEQKQAFIADGYNENDEFFVSSFVQGNQANLANDGLQAGLARINVITVTGATKKKTNTSATTTTHITSSLKPILKANIQITPNGAKKVAYSVTPNKKSVSTSKTWHYTGKKKYIAVKTAVQVTTSMGVSPNGSSAGGVTLGK</sequence>
<evidence type="ECO:0000256" key="1">
    <source>
        <dbReference type="SAM" id="SignalP"/>
    </source>
</evidence>
<feature type="signal peptide" evidence="1">
    <location>
        <begin position="1"/>
        <end position="22"/>
    </location>
</feature>
<protein>
    <submittedName>
        <fullName evidence="2">Uncharacterized protein</fullName>
    </submittedName>
</protein>
<dbReference type="PATRIC" id="fig|572264.18.peg.4624"/>
<dbReference type="Proteomes" id="UP000002210">
    <property type="component" value="Chromosome"/>
</dbReference>
<evidence type="ECO:0000313" key="2">
    <source>
        <dbReference type="EMBL" id="ACO30573.1"/>
    </source>
</evidence>
<reference evidence="2 3" key="1">
    <citation type="submission" date="2009-02" db="EMBL/GenBank/DDBJ databases">
        <title>Genome sequence of Bacillus cereus 03BB102.</title>
        <authorList>
            <person name="Dodson R.J."/>
            <person name="Jackson P."/>
            <person name="Munk A.C."/>
            <person name="Brettin T."/>
            <person name="Bruce D."/>
            <person name="Detter C."/>
            <person name="Tapia R."/>
            <person name="Han C."/>
            <person name="Sutton G."/>
            <person name="Sims D."/>
        </authorList>
    </citation>
    <scope>NUCLEOTIDE SEQUENCE [LARGE SCALE GENOMIC DNA]</scope>
    <source>
        <strain evidence="2 3">03BB102</strain>
    </source>
</reference>
<dbReference type="RefSeq" id="WP_000793366.1">
    <property type="nucleotide sequence ID" value="NC_012472.1"/>
</dbReference>
<keyword evidence="1" id="KW-0732">Signal</keyword>
<dbReference type="KEGG" id="bcx:BCA_4675"/>
<name>A0A158RT82_BACC3</name>
<accession>A0A158RT82</accession>
<organism evidence="2 3">
    <name type="scientific">Bacillus cereus (strain 03BB102)</name>
    <dbReference type="NCBI Taxonomy" id="572264"/>
    <lineage>
        <taxon>Bacteria</taxon>
        <taxon>Bacillati</taxon>
        <taxon>Bacillota</taxon>
        <taxon>Bacilli</taxon>
        <taxon>Bacillales</taxon>
        <taxon>Bacillaceae</taxon>
        <taxon>Bacillus</taxon>
        <taxon>Bacillus cereus group</taxon>
    </lineage>
</organism>
<gene>
    <name evidence="2" type="ordered locus">BCA_4675</name>
</gene>
<proteinExistence type="predicted"/>
<evidence type="ECO:0000313" key="3">
    <source>
        <dbReference type="Proteomes" id="UP000002210"/>
    </source>
</evidence>
<dbReference type="EMBL" id="CP001407">
    <property type="protein sequence ID" value="ACO30573.1"/>
    <property type="molecule type" value="Genomic_DNA"/>
</dbReference>
<feature type="chain" id="PRO_5039429260" evidence="1">
    <location>
        <begin position="23"/>
        <end position="192"/>
    </location>
</feature>